<dbReference type="InterPro" id="IPR052573">
    <property type="entry name" value="DnaJ_C_subfamily_28"/>
</dbReference>
<dbReference type="InterPro" id="IPR001623">
    <property type="entry name" value="DnaJ_domain"/>
</dbReference>
<name>A0A7E4VP43_PANRE</name>
<dbReference type="InterPro" id="IPR036869">
    <property type="entry name" value="J_dom_sf"/>
</dbReference>
<dbReference type="Pfam" id="PF09350">
    <property type="entry name" value="DJC28_CD"/>
    <property type="match status" value="1"/>
</dbReference>
<sequence>MIWSSSALLKPPVNAIHICSIFPIRCLSSIATAKINQAYAVLGLDESASLEQIKARFAQLAKAYHPDTGGEKADPAKLTQVRSSFKLVIEARNSVSGESIVAEDVADAIEHDIKHTAPQHRQAGPFSVTFVIFSTAKLQYLEFNGLGFGTPSQRQKQYQQIRVAHAVESASEFVLDKALKEAAIASGDMKALMLRNERQFFAKKHKLTGMIDRVVEDQILSSMKEGQFLNLKGAGKPLKKDFSNPYIDESEKRINDILKNNGFVPPWLLLEQDIRHGVAQMRKLLKTEYCRWRLQQSESSNTAISDRWQRIQADAADLVSKINRQISDYNLICPNMARQMMSLNFEKEFHKALDFVDSTDDGQSFMETVKADMAKQWQTQQAGNNGERIGFWRFWRDSFRR</sequence>
<protein>
    <submittedName>
        <fullName evidence="3">J domain-containing protein</fullName>
    </submittedName>
</protein>
<reference evidence="3" key="2">
    <citation type="submission" date="2020-10" db="UniProtKB">
        <authorList>
            <consortium name="WormBaseParasite"/>
        </authorList>
    </citation>
    <scope>IDENTIFICATION</scope>
</reference>
<dbReference type="InterPro" id="IPR018961">
    <property type="entry name" value="DnaJ_homolog_subfam-C_membr-28"/>
</dbReference>
<dbReference type="PANTHER" id="PTHR39158">
    <property type="entry name" value="OS08G0560600 PROTEIN"/>
    <property type="match status" value="1"/>
</dbReference>
<dbReference type="PROSITE" id="PS50076">
    <property type="entry name" value="DNAJ_2"/>
    <property type="match status" value="1"/>
</dbReference>
<accession>A0A7E4VP43</accession>
<dbReference type="WBParaSite" id="Pan_g23178.t2">
    <property type="protein sequence ID" value="Pan_g23178.t2"/>
    <property type="gene ID" value="Pan_g23178"/>
</dbReference>
<dbReference type="PANTHER" id="PTHR39158:SF1">
    <property type="entry name" value="DNAJ HOMOLOG SUBFAMILY C MEMBER 28"/>
    <property type="match status" value="1"/>
</dbReference>
<dbReference type="AlphaFoldDB" id="A0A7E4VP43"/>
<evidence type="ECO:0000313" key="2">
    <source>
        <dbReference type="Proteomes" id="UP000492821"/>
    </source>
</evidence>
<reference evidence="2" key="1">
    <citation type="journal article" date="2013" name="Genetics">
        <title>The draft genome and transcriptome of Panagrellus redivivus are shaped by the harsh demands of a free-living lifestyle.</title>
        <authorList>
            <person name="Srinivasan J."/>
            <person name="Dillman A.R."/>
            <person name="Macchietto M.G."/>
            <person name="Heikkinen L."/>
            <person name="Lakso M."/>
            <person name="Fracchia K.M."/>
            <person name="Antoshechkin I."/>
            <person name="Mortazavi A."/>
            <person name="Wong G."/>
            <person name="Sternberg P.W."/>
        </authorList>
    </citation>
    <scope>NUCLEOTIDE SEQUENCE [LARGE SCALE GENOMIC DNA]</scope>
    <source>
        <strain evidence="2">MT8872</strain>
    </source>
</reference>
<dbReference type="SUPFAM" id="SSF46565">
    <property type="entry name" value="Chaperone J-domain"/>
    <property type="match status" value="1"/>
</dbReference>
<keyword evidence="2" id="KW-1185">Reference proteome</keyword>
<evidence type="ECO:0000259" key="1">
    <source>
        <dbReference type="PROSITE" id="PS50076"/>
    </source>
</evidence>
<proteinExistence type="predicted"/>
<organism evidence="2 3">
    <name type="scientific">Panagrellus redivivus</name>
    <name type="common">Microworm</name>
    <dbReference type="NCBI Taxonomy" id="6233"/>
    <lineage>
        <taxon>Eukaryota</taxon>
        <taxon>Metazoa</taxon>
        <taxon>Ecdysozoa</taxon>
        <taxon>Nematoda</taxon>
        <taxon>Chromadorea</taxon>
        <taxon>Rhabditida</taxon>
        <taxon>Tylenchina</taxon>
        <taxon>Panagrolaimomorpha</taxon>
        <taxon>Panagrolaimoidea</taxon>
        <taxon>Panagrolaimidae</taxon>
        <taxon>Panagrellus</taxon>
    </lineage>
</organism>
<dbReference type="Gene3D" id="1.10.287.110">
    <property type="entry name" value="DnaJ domain"/>
    <property type="match status" value="1"/>
</dbReference>
<dbReference type="CDD" id="cd06257">
    <property type="entry name" value="DnaJ"/>
    <property type="match status" value="1"/>
</dbReference>
<evidence type="ECO:0000313" key="3">
    <source>
        <dbReference type="WBParaSite" id="Pan_g23178.t2"/>
    </source>
</evidence>
<dbReference type="Proteomes" id="UP000492821">
    <property type="component" value="Unassembled WGS sequence"/>
</dbReference>
<dbReference type="SMART" id="SM00271">
    <property type="entry name" value="DnaJ"/>
    <property type="match status" value="1"/>
</dbReference>
<feature type="domain" description="J" evidence="1">
    <location>
        <begin position="37"/>
        <end position="110"/>
    </location>
</feature>
<dbReference type="Pfam" id="PF00226">
    <property type="entry name" value="DnaJ"/>
    <property type="match status" value="1"/>
</dbReference>